<evidence type="ECO:0000313" key="1">
    <source>
        <dbReference type="EMBL" id="KAK7295068.1"/>
    </source>
</evidence>
<dbReference type="EMBL" id="JAYKXN010000004">
    <property type="protein sequence ID" value="KAK7295068.1"/>
    <property type="molecule type" value="Genomic_DNA"/>
</dbReference>
<evidence type="ECO:0000313" key="2">
    <source>
        <dbReference type="Proteomes" id="UP001359559"/>
    </source>
</evidence>
<comment type="caution">
    <text evidence="1">The sequence shown here is derived from an EMBL/GenBank/DDBJ whole genome shotgun (WGS) entry which is preliminary data.</text>
</comment>
<protein>
    <submittedName>
        <fullName evidence="1">Uncharacterized protein</fullName>
    </submittedName>
</protein>
<keyword evidence="2" id="KW-1185">Reference proteome</keyword>
<reference evidence="1 2" key="1">
    <citation type="submission" date="2024-01" db="EMBL/GenBank/DDBJ databases">
        <title>The genomes of 5 underutilized Papilionoideae crops provide insights into root nodulation and disease resistance.</title>
        <authorList>
            <person name="Yuan L."/>
        </authorList>
    </citation>
    <scope>NUCLEOTIDE SEQUENCE [LARGE SCALE GENOMIC DNA]</scope>
    <source>
        <strain evidence="1">LY-2023</strain>
        <tissue evidence="1">Leaf</tissue>
    </source>
</reference>
<name>A0AAN9PDS9_CLITE</name>
<sequence length="136" mass="15268">MQCMICTNLLKISLYFTYQLLKCLHSCPSENKRNVMHVPPKFQNLSRKKPTRLQVEAMKRELEALEKNAKPYPPFSSLNLRPTITTVSSSKAPPCTITTIFLLPCHYFPSSSLPPSDPLACMVAVIAELRGSSKVN</sequence>
<accession>A0AAN9PDS9</accession>
<dbReference type="AlphaFoldDB" id="A0AAN9PDS9"/>
<organism evidence="1 2">
    <name type="scientific">Clitoria ternatea</name>
    <name type="common">Butterfly pea</name>
    <dbReference type="NCBI Taxonomy" id="43366"/>
    <lineage>
        <taxon>Eukaryota</taxon>
        <taxon>Viridiplantae</taxon>
        <taxon>Streptophyta</taxon>
        <taxon>Embryophyta</taxon>
        <taxon>Tracheophyta</taxon>
        <taxon>Spermatophyta</taxon>
        <taxon>Magnoliopsida</taxon>
        <taxon>eudicotyledons</taxon>
        <taxon>Gunneridae</taxon>
        <taxon>Pentapetalae</taxon>
        <taxon>rosids</taxon>
        <taxon>fabids</taxon>
        <taxon>Fabales</taxon>
        <taxon>Fabaceae</taxon>
        <taxon>Papilionoideae</taxon>
        <taxon>50 kb inversion clade</taxon>
        <taxon>NPAAA clade</taxon>
        <taxon>indigoferoid/millettioid clade</taxon>
        <taxon>Phaseoleae</taxon>
        <taxon>Clitoria</taxon>
    </lineage>
</organism>
<dbReference type="Proteomes" id="UP001359559">
    <property type="component" value="Unassembled WGS sequence"/>
</dbReference>
<proteinExistence type="predicted"/>
<gene>
    <name evidence="1" type="ORF">RJT34_17971</name>
</gene>